<dbReference type="STRING" id="225164.V4BMW7"/>
<evidence type="ECO:0000256" key="5">
    <source>
        <dbReference type="RuleBase" id="RU003833"/>
    </source>
</evidence>
<dbReference type="AlphaFoldDB" id="V4BMW7"/>
<protein>
    <submittedName>
        <fullName evidence="7">Uncharacterized protein</fullName>
    </submittedName>
</protein>
<keyword evidence="4" id="KW-0547">Nucleotide-binding</keyword>
<dbReference type="Pfam" id="PF01150">
    <property type="entry name" value="GDA1_CD39"/>
    <property type="match status" value="1"/>
</dbReference>
<dbReference type="GO" id="GO:0045134">
    <property type="term" value="F:UDP phosphatase activity"/>
    <property type="evidence" value="ECO:0007669"/>
    <property type="project" value="TreeGrafter"/>
</dbReference>
<dbReference type="GO" id="GO:0046036">
    <property type="term" value="P:CTP metabolic process"/>
    <property type="evidence" value="ECO:0007669"/>
    <property type="project" value="TreeGrafter"/>
</dbReference>
<dbReference type="OMA" id="ENPFHRH"/>
<dbReference type="GO" id="GO:0017111">
    <property type="term" value="F:ribonucleoside triphosphate phosphatase activity"/>
    <property type="evidence" value="ECO:0007669"/>
    <property type="project" value="TreeGrafter"/>
</dbReference>
<accession>V4BMW7</accession>
<dbReference type="GeneID" id="20232258"/>
<dbReference type="HOGENOM" id="CLU_010246_6_0_1"/>
<dbReference type="GO" id="GO:0006256">
    <property type="term" value="P:UDP catabolic process"/>
    <property type="evidence" value="ECO:0007669"/>
    <property type="project" value="TreeGrafter"/>
</dbReference>
<evidence type="ECO:0000256" key="6">
    <source>
        <dbReference type="SAM" id="Phobius"/>
    </source>
</evidence>
<dbReference type="CTD" id="20232258"/>
<dbReference type="KEGG" id="lgi:LOTGIDRAFT_123541"/>
<evidence type="ECO:0000256" key="3">
    <source>
        <dbReference type="PIRSR" id="PIRSR600407-1"/>
    </source>
</evidence>
<feature type="active site" description="Proton acceptor" evidence="3">
    <location>
        <position position="146"/>
    </location>
</feature>
<keyword evidence="2 5" id="KW-0378">Hydrolase</keyword>
<keyword evidence="6" id="KW-1133">Transmembrane helix</keyword>
<dbReference type="GO" id="GO:0005524">
    <property type="term" value="F:ATP binding"/>
    <property type="evidence" value="ECO:0007669"/>
    <property type="project" value="UniProtKB-KW"/>
</dbReference>
<dbReference type="FunFam" id="3.30.420.150:FF:000003">
    <property type="entry name" value="ectonucleoside triphosphate diphosphohydrolase 7"/>
    <property type="match status" value="1"/>
</dbReference>
<dbReference type="GO" id="GO:0005794">
    <property type="term" value="C:Golgi apparatus"/>
    <property type="evidence" value="ECO:0007669"/>
    <property type="project" value="TreeGrafter"/>
</dbReference>
<dbReference type="RefSeq" id="XP_009058996.1">
    <property type="nucleotide sequence ID" value="XM_009060748.1"/>
</dbReference>
<evidence type="ECO:0000313" key="8">
    <source>
        <dbReference type="Proteomes" id="UP000030746"/>
    </source>
</evidence>
<evidence type="ECO:0000256" key="1">
    <source>
        <dbReference type="ARBA" id="ARBA00009283"/>
    </source>
</evidence>
<keyword evidence="6" id="KW-0472">Membrane</keyword>
<comment type="similarity">
    <text evidence="1 5">Belongs to the GDA1/CD39 NTPase family.</text>
</comment>
<gene>
    <name evidence="7" type="ORF">LOTGIDRAFT_123541</name>
</gene>
<dbReference type="Gene3D" id="3.30.420.150">
    <property type="entry name" value="Exopolyphosphatase. Domain 2"/>
    <property type="match status" value="1"/>
</dbReference>
<dbReference type="PROSITE" id="PS01238">
    <property type="entry name" value="GDA1_CD39_NTPASE"/>
    <property type="match status" value="1"/>
</dbReference>
<feature type="transmembrane region" description="Helical" evidence="6">
    <location>
        <begin position="474"/>
        <end position="491"/>
    </location>
</feature>
<dbReference type="OrthoDB" id="6372431at2759"/>
<dbReference type="EMBL" id="KB202444">
    <property type="protein sequence ID" value="ESO90324.1"/>
    <property type="molecule type" value="Genomic_DNA"/>
</dbReference>
<evidence type="ECO:0000256" key="4">
    <source>
        <dbReference type="PIRSR" id="PIRSR600407-2"/>
    </source>
</evidence>
<dbReference type="GO" id="GO:0016020">
    <property type="term" value="C:membrane"/>
    <property type="evidence" value="ECO:0007669"/>
    <property type="project" value="TreeGrafter"/>
</dbReference>
<organism evidence="7 8">
    <name type="scientific">Lottia gigantea</name>
    <name type="common">Giant owl limpet</name>
    <dbReference type="NCBI Taxonomy" id="225164"/>
    <lineage>
        <taxon>Eukaryota</taxon>
        <taxon>Metazoa</taxon>
        <taxon>Spiralia</taxon>
        <taxon>Lophotrochozoa</taxon>
        <taxon>Mollusca</taxon>
        <taxon>Gastropoda</taxon>
        <taxon>Patellogastropoda</taxon>
        <taxon>Lottioidea</taxon>
        <taxon>Lottiidae</taxon>
        <taxon>Lottia</taxon>
    </lineage>
</organism>
<dbReference type="CDD" id="cd24045">
    <property type="entry name" value="ASKHA_NBD_NTPDase4-like"/>
    <property type="match status" value="1"/>
</dbReference>
<keyword evidence="4" id="KW-0067">ATP-binding</keyword>
<feature type="binding site" evidence="4">
    <location>
        <begin position="191"/>
        <end position="195"/>
    </location>
    <ligand>
        <name>ATP</name>
        <dbReference type="ChEBI" id="CHEBI:30616"/>
    </ligand>
</feature>
<dbReference type="GO" id="GO:0004382">
    <property type="term" value="F:GDP phosphatase activity"/>
    <property type="evidence" value="ECO:0007669"/>
    <property type="project" value="TreeGrafter"/>
</dbReference>
<evidence type="ECO:0000256" key="2">
    <source>
        <dbReference type="ARBA" id="ARBA00022801"/>
    </source>
</evidence>
<reference evidence="7 8" key="1">
    <citation type="journal article" date="2013" name="Nature">
        <title>Insights into bilaterian evolution from three spiralian genomes.</title>
        <authorList>
            <person name="Simakov O."/>
            <person name="Marletaz F."/>
            <person name="Cho S.J."/>
            <person name="Edsinger-Gonzales E."/>
            <person name="Havlak P."/>
            <person name="Hellsten U."/>
            <person name="Kuo D.H."/>
            <person name="Larsson T."/>
            <person name="Lv J."/>
            <person name="Arendt D."/>
            <person name="Savage R."/>
            <person name="Osoegawa K."/>
            <person name="de Jong P."/>
            <person name="Grimwood J."/>
            <person name="Chapman J.A."/>
            <person name="Shapiro H."/>
            <person name="Aerts A."/>
            <person name="Otillar R.P."/>
            <person name="Terry A.Y."/>
            <person name="Boore J.L."/>
            <person name="Grigoriev I.V."/>
            <person name="Lindberg D.R."/>
            <person name="Seaver E.C."/>
            <person name="Weisblat D.A."/>
            <person name="Putnam N.H."/>
            <person name="Rokhsar D.S."/>
        </authorList>
    </citation>
    <scope>NUCLEOTIDE SEQUENCE [LARGE SCALE GENOMIC DNA]</scope>
</reference>
<dbReference type="Proteomes" id="UP000030746">
    <property type="component" value="Unassembled WGS sequence"/>
</dbReference>
<proteinExistence type="inferred from homology"/>
<dbReference type="Gene3D" id="3.30.420.40">
    <property type="match status" value="1"/>
</dbReference>
<keyword evidence="6" id="KW-0812">Transmembrane</keyword>
<evidence type="ECO:0000313" key="7">
    <source>
        <dbReference type="EMBL" id="ESO90324.1"/>
    </source>
</evidence>
<name>V4BMW7_LOTGI</name>
<keyword evidence="8" id="KW-1185">Reference proteome</keyword>
<dbReference type="PANTHER" id="PTHR11782:SF121">
    <property type="entry name" value="NUCLEOSIDE-DIPHOSPHATASE MIG-23"/>
    <property type="match status" value="1"/>
</dbReference>
<dbReference type="InterPro" id="IPR000407">
    <property type="entry name" value="GDA1_CD39_NTPase"/>
</dbReference>
<dbReference type="PANTHER" id="PTHR11782">
    <property type="entry name" value="ADENOSINE/GUANOSINE DIPHOSPHATASE"/>
    <property type="match status" value="1"/>
</dbReference>
<sequence length="529" mass="60705">MYTIQQDTSMHYGIVIDCGSSGSRVYVYSWPTHSGNPHDLLNMNQLTDQDGHLISKKVSPGLSSYADKPSEASEYIRPLLDYAAKYIPREKHKETPLYILATAGMRLITERYTQKEIMSDLQTDITKLYDFLVAENHFEVISGKLEGVYAWIAVNYVLDKFSHVSVRLPGESSSSPLHTRRRTIGMMDMGGGSIQIAFEVTNPVTELPKSLIAEINLGCQDSDLDHTYRIYVTTFLEYGANSAHNRYEELLIKNSLSYADPYKGKNKTNAIHDPCMAREMPVVKEIHGKKYYFKGTGDFNKCRKILVPLLNSTILCHQNPCSMNGIHQPDIDHDRSKFYGFSEFWYSTEDVFGIGGTYNHDKFQTESEEFCKTSWSKLQKRYKKKLYPKADNDRFSNQCFKGAWLATVLHEGFKFPEDYKHLVTAQLINNKDVQWTLGALLYRTRYLPLRDIEKLNGQVTPSYHSVPSIFANEYLVILCIIIVFASIILYMKRLRLCPQNDLQRVPSMSYFMTGDNESEPGLKKSSYYL</sequence>